<dbReference type="PANTHER" id="PTHR31973:SF187">
    <property type="entry name" value="MUTATOR TRANSPOSASE MUDRA PROTEIN"/>
    <property type="match status" value="1"/>
</dbReference>
<dbReference type="InterPro" id="IPR004332">
    <property type="entry name" value="Transposase_MuDR"/>
</dbReference>
<feature type="region of interest" description="Disordered" evidence="5">
    <location>
        <begin position="825"/>
        <end position="859"/>
    </location>
</feature>
<accession>A0A5C7HAS3</accession>
<keyword evidence="8" id="KW-1185">Reference proteome</keyword>
<dbReference type="EMBL" id="VAHF01000009">
    <property type="protein sequence ID" value="TXG53889.1"/>
    <property type="molecule type" value="Genomic_DNA"/>
</dbReference>
<gene>
    <name evidence="7" type="ORF">EZV62_019145</name>
</gene>
<reference evidence="8" key="1">
    <citation type="journal article" date="2019" name="Gigascience">
        <title>De novo genome assembly of the endangered Acer yangbiense, a plant species with extremely small populations endemic to Yunnan Province, China.</title>
        <authorList>
            <person name="Yang J."/>
            <person name="Wariss H.M."/>
            <person name="Tao L."/>
            <person name="Zhang R."/>
            <person name="Yun Q."/>
            <person name="Hollingsworth P."/>
            <person name="Dao Z."/>
            <person name="Luo G."/>
            <person name="Guo H."/>
            <person name="Ma Y."/>
            <person name="Sun W."/>
        </authorList>
    </citation>
    <scope>NUCLEOTIDE SEQUENCE [LARGE SCALE GENOMIC DNA]</scope>
    <source>
        <strain evidence="8">cv. Malutang</strain>
    </source>
</reference>
<dbReference type="Pfam" id="PF03108">
    <property type="entry name" value="DBD_Tnp_Mut"/>
    <property type="match status" value="1"/>
</dbReference>
<dbReference type="InterPro" id="IPR007527">
    <property type="entry name" value="Znf_SWIM"/>
</dbReference>
<keyword evidence="1" id="KW-0479">Metal-binding</keyword>
<proteinExistence type="predicted"/>
<evidence type="ECO:0000256" key="5">
    <source>
        <dbReference type="SAM" id="MobiDB-lite"/>
    </source>
</evidence>
<evidence type="ECO:0000256" key="2">
    <source>
        <dbReference type="ARBA" id="ARBA00022771"/>
    </source>
</evidence>
<evidence type="ECO:0000313" key="8">
    <source>
        <dbReference type="Proteomes" id="UP000323000"/>
    </source>
</evidence>
<evidence type="ECO:0000256" key="3">
    <source>
        <dbReference type="ARBA" id="ARBA00022833"/>
    </source>
</evidence>
<sequence>MLVASSMVFYSNEWLFHLFDVCDFWYGALFHEWDFVFNITASFLGKTVEIGKCTRDLICLKDIWDSVMMETLGFPTVIGEKCHQEVQIPWSDEVREIDSDNQLMDVMNEFELKNVNKIHLIINFIPLKTIFPEQPELHPNSNKNSNTQPNLHPTQDQSPMPTQQPNLQPSDIVCVESSPVPSYCNTDEEAHTETDWAPSDIDGAYSDCSNGDQSDDSDGVHSDGSDGLSDINGSGVNEEKVVQINSDNECEGYRPSGGHAFVLGDDGRIKLEVGQLFRNFSHFRDVILDYSIQEGFRLKRIKNERRRITSRCLVKGCTWRVHGSPTYDRKTYMLKTLRDEHNCLSVTSNKDVTSNWLGKKFESLIKQNPDMNIRVFGAIVLRTCGVSVLDHTLYRAKKYALNIGNEDHKKSYNKLYKYGHIIIERNPGSYVKLDTISYNPDDNVPAHFNRFFLSFHGQKMGYLEGCRPFIGLDGCHLKGPYEGILLCAIAIDANCGVYPIALGVCELECRETWTWFLQLLYEHVGQHDNMTVCFMTDRQKGLVAALHDCWPNHINRFCGRHILQNLLSTFKIDYLKDLFWPAAVSTNVAEFVKKMGDIKNASERAHQYLIDIPLELWSVHAFDTLTKTDHNTNNIVEAFNGWLNKYRKLPMLTMLETVRRKLMKRIHERFEAAMCWESNIPPAVNKKLQEAQKKGRYLDPLRCGEWEFEVVDENRQFVVKLNERTCDCGIWAVNGLPCKHAMACITKKRDDVEEYVHHYLKKPAYLRTYANVIHALPDENSWPNVQYKTVLPPIIKRKAGRPRLSRRRGATEPARVQRSVGSRCSKCQQTGHNSRTCKENEPVAGQRKRYKVGSTSNAHSTNSIAKKTKTCQQLKLFSYRENTNNWTYDYWCFKFFNCCNENYNCWSYPTYKSTQLCTTREDHKSNS</sequence>
<feature type="compositionally biased region" description="Polar residues" evidence="5">
    <location>
        <begin position="825"/>
        <end position="834"/>
    </location>
</feature>
<evidence type="ECO:0000256" key="1">
    <source>
        <dbReference type="ARBA" id="ARBA00022723"/>
    </source>
</evidence>
<evidence type="ECO:0000259" key="6">
    <source>
        <dbReference type="PROSITE" id="PS50966"/>
    </source>
</evidence>
<dbReference type="PANTHER" id="PTHR31973">
    <property type="entry name" value="POLYPROTEIN, PUTATIVE-RELATED"/>
    <property type="match status" value="1"/>
</dbReference>
<dbReference type="OrthoDB" id="687700at2759"/>
<protein>
    <recommendedName>
        <fullName evidence="6">SWIM-type domain-containing protein</fullName>
    </recommendedName>
</protein>
<dbReference type="PROSITE" id="PS50966">
    <property type="entry name" value="ZF_SWIM"/>
    <property type="match status" value="1"/>
</dbReference>
<feature type="domain" description="SWIM-type" evidence="6">
    <location>
        <begin position="717"/>
        <end position="749"/>
    </location>
</feature>
<dbReference type="Proteomes" id="UP000323000">
    <property type="component" value="Chromosome 9"/>
</dbReference>
<dbReference type="InterPro" id="IPR018289">
    <property type="entry name" value="MULE_transposase_dom"/>
</dbReference>
<evidence type="ECO:0000256" key="4">
    <source>
        <dbReference type="PROSITE-ProRule" id="PRU00325"/>
    </source>
</evidence>
<feature type="compositionally biased region" description="Polar residues" evidence="5">
    <location>
        <begin position="139"/>
        <end position="169"/>
    </location>
</feature>
<dbReference type="Pfam" id="PF04434">
    <property type="entry name" value="SWIM"/>
    <property type="match status" value="1"/>
</dbReference>
<feature type="region of interest" description="Disordered" evidence="5">
    <location>
        <begin position="135"/>
        <end position="236"/>
    </location>
</feature>
<dbReference type="Pfam" id="PF10551">
    <property type="entry name" value="MULE"/>
    <property type="match status" value="1"/>
</dbReference>
<name>A0A5C7HAS3_9ROSI</name>
<organism evidence="7 8">
    <name type="scientific">Acer yangbiense</name>
    <dbReference type="NCBI Taxonomy" id="1000413"/>
    <lineage>
        <taxon>Eukaryota</taxon>
        <taxon>Viridiplantae</taxon>
        <taxon>Streptophyta</taxon>
        <taxon>Embryophyta</taxon>
        <taxon>Tracheophyta</taxon>
        <taxon>Spermatophyta</taxon>
        <taxon>Magnoliopsida</taxon>
        <taxon>eudicotyledons</taxon>
        <taxon>Gunneridae</taxon>
        <taxon>Pentapetalae</taxon>
        <taxon>rosids</taxon>
        <taxon>malvids</taxon>
        <taxon>Sapindales</taxon>
        <taxon>Sapindaceae</taxon>
        <taxon>Hippocastanoideae</taxon>
        <taxon>Acereae</taxon>
        <taxon>Acer</taxon>
    </lineage>
</organism>
<dbReference type="GO" id="GO:0008270">
    <property type="term" value="F:zinc ion binding"/>
    <property type="evidence" value="ECO:0007669"/>
    <property type="project" value="UniProtKB-KW"/>
</dbReference>
<evidence type="ECO:0000313" key="7">
    <source>
        <dbReference type="EMBL" id="TXG53889.1"/>
    </source>
</evidence>
<dbReference type="AlphaFoldDB" id="A0A5C7HAS3"/>
<comment type="caution">
    <text evidence="7">The sequence shown here is derived from an EMBL/GenBank/DDBJ whole genome shotgun (WGS) entry which is preliminary data.</text>
</comment>
<dbReference type="InterPro" id="IPR006564">
    <property type="entry name" value="Znf_PMZ"/>
</dbReference>
<dbReference type="SMART" id="SM00575">
    <property type="entry name" value="ZnF_PMZ"/>
    <property type="match status" value="1"/>
</dbReference>
<keyword evidence="3" id="KW-0862">Zinc</keyword>
<keyword evidence="2 4" id="KW-0863">Zinc-finger</keyword>